<dbReference type="PIRSF" id="PIRSF034285">
    <property type="entry name" value="UCP034285"/>
    <property type="match status" value="1"/>
</dbReference>
<dbReference type="SUPFAM" id="SSF52540">
    <property type="entry name" value="P-loop containing nucleoside triphosphate hydrolases"/>
    <property type="match status" value="1"/>
</dbReference>
<evidence type="ECO:0000313" key="1">
    <source>
        <dbReference type="EMBL" id="ATL48992.1"/>
    </source>
</evidence>
<dbReference type="InterPro" id="IPR027417">
    <property type="entry name" value="P-loop_NTPase"/>
</dbReference>
<dbReference type="RefSeq" id="WP_098195360.1">
    <property type="nucleotide sequence ID" value="NZ_CP023777.1"/>
</dbReference>
<keyword evidence="2" id="KW-1185">Reference proteome</keyword>
<dbReference type="InterPro" id="IPR017026">
    <property type="entry name" value="ImuA"/>
</dbReference>
<dbReference type="Gene3D" id="3.40.50.300">
    <property type="entry name" value="P-loop containing nucleotide triphosphate hydrolases"/>
    <property type="match status" value="1"/>
</dbReference>
<reference evidence="1 2" key="1">
    <citation type="submission" date="2017-10" db="EMBL/GenBank/DDBJ databases">
        <title>Paenichitinophaga pekingensis gen. nov., sp. nov., isolated from activated sludge.</title>
        <authorList>
            <person name="Jin D."/>
            <person name="Kong X."/>
            <person name="Deng Y."/>
            <person name="Bai Z."/>
        </authorList>
    </citation>
    <scope>NUCLEOTIDE SEQUENCE [LARGE SCALE GENOMIC DNA]</scope>
    <source>
        <strain evidence="1 2">13</strain>
    </source>
</reference>
<dbReference type="AlphaFoldDB" id="A0A291QYP7"/>
<accession>A0A291QYP7</accession>
<organism evidence="1 2">
    <name type="scientific">Chitinophaga caeni</name>
    <dbReference type="NCBI Taxonomy" id="2029983"/>
    <lineage>
        <taxon>Bacteria</taxon>
        <taxon>Pseudomonadati</taxon>
        <taxon>Bacteroidota</taxon>
        <taxon>Chitinophagia</taxon>
        <taxon>Chitinophagales</taxon>
        <taxon>Chitinophagaceae</taxon>
        <taxon>Chitinophaga</taxon>
    </lineage>
</organism>
<sequence length="243" mass="26650">MEIAETKKSIIEKLQRQILELQGIRDTGTSKVKGLGEVEKAFPNGTFPTGVIHEFTSNEYGGYVATHGFIAALLGKLMAQGGPCLWVSRNRRAAPGGLAAFGIPPERVIFIDLDRDKDLLWTIEEALKCPGLSAVVGEVGNLDFNASRRLQLAVEESRVTGFIHCCRPAYLQQTTSVARWRIAPLPSWLPDGMPGIGHPCWRVELLKVRSGKPGTWDIQYAAGQLRHLDRQSVTAATYLENAG</sequence>
<dbReference type="KEGG" id="cbae:COR50_18455"/>
<name>A0A291QYP7_9BACT</name>
<proteinExistence type="predicted"/>
<evidence type="ECO:0000313" key="2">
    <source>
        <dbReference type="Proteomes" id="UP000220133"/>
    </source>
</evidence>
<gene>
    <name evidence="1" type="ORF">COR50_18455</name>
</gene>
<dbReference type="EMBL" id="CP023777">
    <property type="protein sequence ID" value="ATL48992.1"/>
    <property type="molecule type" value="Genomic_DNA"/>
</dbReference>
<protein>
    <submittedName>
        <fullName evidence="1">Error-prone repair protein ImuA</fullName>
    </submittedName>
</protein>
<dbReference type="Proteomes" id="UP000220133">
    <property type="component" value="Chromosome"/>
</dbReference>
<dbReference type="OrthoDB" id="836928at2"/>